<gene>
    <name evidence="2" type="ORF">BT96DRAFT_212741</name>
</gene>
<dbReference type="OrthoDB" id="3266894at2759"/>
<name>A0A6A4H7A0_9AGAR</name>
<evidence type="ECO:0000256" key="1">
    <source>
        <dbReference type="SAM" id="MobiDB-lite"/>
    </source>
</evidence>
<feature type="region of interest" description="Disordered" evidence="1">
    <location>
        <begin position="63"/>
        <end position="93"/>
    </location>
</feature>
<dbReference type="EMBL" id="ML769566">
    <property type="protein sequence ID" value="KAE9393676.1"/>
    <property type="molecule type" value="Genomic_DNA"/>
</dbReference>
<evidence type="ECO:0000313" key="3">
    <source>
        <dbReference type="Proteomes" id="UP000799118"/>
    </source>
</evidence>
<organism evidence="2 3">
    <name type="scientific">Gymnopus androsaceus JB14</name>
    <dbReference type="NCBI Taxonomy" id="1447944"/>
    <lineage>
        <taxon>Eukaryota</taxon>
        <taxon>Fungi</taxon>
        <taxon>Dikarya</taxon>
        <taxon>Basidiomycota</taxon>
        <taxon>Agaricomycotina</taxon>
        <taxon>Agaricomycetes</taxon>
        <taxon>Agaricomycetidae</taxon>
        <taxon>Agaricales</taxon>
        <taxon>Marasmiineae</taxon>
        <taxon>Omphalotaceae</taxon>
        <taxon>Gymnopus</taxon>
    </lineage>
</organism>
<keyword evidence="3" id="KW-1185">Reference proteome</keyword>
<sequence>MRERHDHATLSEEEFDPERRIKLQNSTSCMTAFFSRSYKCDYAQPAVLTKRLPDIGDITVAETVDEGEEEKENNRNYARASSKAFPSGNSRTL</sequence>
<accession>A0A6A4H7A0</accession>
<dbReference type="Proteomes" id="UP000799118">
    <property type="component" value="Unassembled WGS sequence"/>
</dbReference>
<proteinExistence type="predicted"/>
<reference evidence="2" key="1">
    <citation type="journal article" date="2019" name="Environ. Microbiol.">
        <title>Fungal ecological strategies reflected in gene transcription - a case study of two litter decomposers.</title>
        <authorList>
            <person name="Barbi F."/>
            <person name="Kohler A."/>
            <person name="Barry K."/>
            <person name="Baskaran P."/>
            <person name="Daum C."/>
            <person name="Fauchery L."/>
            <person name="Ihrmark K."/>
            <person name="Kuo A."/>
            <person name="LaButti K."/>
            <person name="Lipzen A."/>
            <person name="Morin E."/>
            <person name="Grigoriev I.V."/>
            <person name="Henrissat B."/>
            <person name="Lindahl B."/>
            <person name="Martin F."/>
        </authorList>
    </citation>
    <scope>NUCLEOTIDE SEQUENCE</scope>
    <source>
        <strain evidence="2">JB14</strain>
    </source>
</reference>
<dbReference type="AlphaFoldDB" id="A0A6A4H7A0"/>
<evidence type="ECO:0000313" key="2">
    <source>
        <dbReference type="EMBL" id="KAE9393676.1"/>
    </source>
</evidence>
<protein>
    <submittedName>
        <fullName evidence="2">Uncharacterized protein</fullName>
    </submittedName>
</protein>